<feature type="compositionally biased region" description="Basic and acidic residues" evidence="1">
    <location>
        <begin position="308"/>
        <end position="333"/>
    </location>
</feature>
<organism evidence="2 3">
    <name type="scientific">Symbiodinium pilosum</name>
    <name type="common">Dinoflagellate</name>
    <dbReference type="NCBI Taxonomy" id="2952"/>
    <lineage>
        <taxon>Eukaryota</taxon>
        <taxon>Sar</taxon>
        <taxon>Alveolata</taxon>
        <taxon>Dinophyceae</taxon>
        <taxon>Suessiales</taxon>
        <taxon>Symbiodiniaceae</taxon>
        <taxon>Symbiodinium</taxon>
    </lineage>
</organism>
<evidence type="ECO:0000313" key="3">
    <source>
        <dbReference type="Proteomes" id="UP000649617"/>
    </source>
</evidence>
<keyword evidence="3" id="KW-1185">Reference proteome</keyword>
<name>A0A812XH36_SYMPI</name>
<feature type="compositionally biased region" description="Basic residues" evidence="1">
    <location>
        <begin position="287"/>
        <end position="307"/>
    </location>
</feature>
<gene>
    <name evidence="2" type="ORF">SPIL2461_LOCUS21136</name>
</gene>
<feature type="region of interest" description="Disordered" evidence="1">
    <location>
        <begin position="270"/>
        <end position="421"/>
    </location>
</feature>
<feature type="compositionally biased region" description="Basic and acidic residues" evidence="1">
    <location>
        <begin position="361"/>
        <end position="390"/>
    </location>
</feature>
<dbReference type="OrthoDB" id="434274at2759"/>
<reference evidence="2" key="1">
    <citation type="submission" date="2021-02" db="EMBL/GenBank/DDBJ databases">
        <authorList>
            <person name="Dougan E. K."/>
            <person name="Rhodes N."/>
            <person name="Thang M."/>
            <person name="Chan C."/>
        </authorList>
    </citation>
    <scope>NUCLEOTIDE SEQUENCE</scope>
</reference>
<comment type="caution">
    <text evidence="2">The sequence shown here is derived from an EMBL/GenBank/DDBJ whole genome shotgun (WGS) entry which is preliminary data.</text>
</comment>
<proteinExistence type="predicted"/>
<sequence>MVCNFPSLAGEPAPFKVLDEQRKRCPYDANTDAALKIVEALRPIVEERLEKIKSARVVIKIFDTKVGEIDIVDPENYNVMKRYITVCMNDVDIHDIVLPTCKEHRAAMLYIACIYGFFSKDFVKVKGSKTKIKDWYELQGTRLKWLGSYFTGLLHRKIEVAVLKTLFFRANGHADIRDPDQQLAKDQDGPVDGGDILDSDEELAEEFHDVFGQHDYTQDAQASAAKRNLREDLEKGDELLCRFLEQEGGRCFCDAAKSAGPSSKQFAFAGFEGGGSEKGLPEEAAKQKGRKRGAPKKAAKEKAKKPRTTNEQDREDKPMHAQAMAREHEEEPTAVKGGPSQATDKDKAPQDEEENTASGHQKGEQHPATDKDKPPQAHAEEDPGHREGNEQKQTAGARAKAAAKPRTPKDEAKKQAQLQRAQASIQRILGFGESMGDCRPPAAFKPGFDWQKWSFAAKPPLLLGRDDCDRQADSITVRLNMYNFYVQTVIRPESGHAQVCKFAKCP</sequence>
<dbReference type="AlphaFoldDB" id="A0A812XH36"/>
<protein>
    <submittedName>
        <fullName evidence="2">Uncharacterized protein</fullName>
    </submittedName>
</protein>
<dbReference type="EMBL" id="CAJNIZ010045971">
    <property type="protein sequence ID" value="CAE7735381.1"/>
    <property type="molecule type" value="Genomic_DNA"/>
</dbReference>
<accession>A0A812XH36</accession>
<evidence type="ECO:0000313" key="2">
    <source>
        <dbReference type="EMBL" id="CAE7735381.1"/>
    </source>
</evidence>
<dbReference type="Proteomes" id="UP000649617">
    <property type="component" value="Unassembled WGS sequence"/>
</dbReference>
<feature type="compositionally biased region" description="Low complexity" evidence="1">
    <location>
        <begin position="391"/>
        <end position="405"/>
    </location>
</feature>
<evidence type="ECO:0000256" key="1">
    <source>
        <dbReference type="SAM" id="MobiDB-lite"/>
    </source>
</evidence>